<reference evidence="2" key="1">
    <citation type="journal article" date="2006" name="PLoS Biol.">
        <title>Macronuclear genome sequence of the ciliate Tetrahymena thermophila, a model eukaryote.</title>
        <authorList>
            <person name="Eisen J.A."/>
            <person name="Coyne R.S."/>
            <person name="Wu M."/>
            <person name="Wu D."/>
            <person name="Thiagarajan M."/>
            <person name="Wortman J.R."/>
            <person name="Badger J.H."/>
            <person name="Ren Q."/>
            <person name="Amedeo P."/>
            <person name="Jones K.M."/>
            <person name="Tallon L.J."/>
            <person name="Delcher A.L."/>
            <person name="Salzberg S.L."/>
            <person name="Silva J.C."/>
            <person name="Haas B.J."/>
            <person name="Majoros W.H."/>
            <person name="Farzad M."/>
            <person name="Carlton J.M."/>
            <person name="Smith R.K. Jr."/>
            <person name="Garg J."/>
            <person name="Pearlman R.E."/>
            <person name="Karrer K.M."/>
            <person name="Sun L."/>
            <person name="Manning G."/>
            <person name="Elde N.C."/>
            <person name="Turkewitz A.P."/>
            <person name="Asai D.J."/>
            <person name="Wilkes D.E."/>
            <person name="Wang Y."/>
            <person name="Cai H."/>
            <person name="Collins K."/>
            <person name="Stewart B.A."/>
            <person name="Lee S.R."/>
            <person name="Wilamowska K."/>
            <person name="Weinberg Z."/>
            <person name="Ruzzo W.L."/>
            <person name="Wloga D."/>
            <person name="Gaertig J."/>
            <person name="Frankel J."/>
            <person name="Tsao C.-C."/>
            <person name="Gorovsky M.A."/>
            <person name="Keeling P.J."/>
            <person name="Waller R.F."/>
            <person name="Patron N.J."/>
            <person name="Cherry J.M."/>
            <person name="Stover N.A."/>
            <person name="Krieger C.J."/>
            <person name="del Toro C."/>
            <person name="Ryder H.F."/>
            <person name="Williamson S.C."/>
            <person name="Barbeau R.A."/>
            <person name="Hamilton E.P."/>
            <person name="Orias E."/>
        </authorList>
    </citation>
    <scope>NUCLEOTIDE SEQUENCE [LARGE SCALE GENOMIC DNA]</scope>
    <source>
        <strain evidence="2">SB210</strain>
    </source>
</reference>
<dbReference type="GeneID" id="7838635"/>
<dbReference type="RefSeq" id="XP_001027163.1">
    <property type="nucleotide sequence ID" value="XM_001027163.3"/>
</dbReference>
<protein>
    <submittedName>
        <fullName evidence="1">Uncharacterized protein</fullName>
    </submittedName>
</protein>
<dbReference type="AlphaFoldDB" id="Q24GF0"/>
<accession>Q24GF0</accession>
<evidence type="ECO:0000313" key="2">
    <source>
        <dbReference type="Proteomes" id="UP000009168"/>
    </source>
</evidence>
<proteinExistence type="predicted"/>
<gene>
    <name evidence="1" type="ORF">TTHERM_00726410</name>
</gene>
<dbReference type="EMBL" id="GG662257">
    <property type="protein sequence ID" value="EAS06921.1"/>
    <property type="molecule type" value="Genomic_DNA"/>
</dbReference>
<evidence type="ECO:0000313" key="1">
    <source>
        <dbReference type="EMBL" id="EAS06921.1"/>
    </source>
</evidence>
<keyword evidence="2" id="KW-1185">Reference proteome</keyword>
<name>Q24GF0_TETTS</name>
<organism evidence="1 2">
    <name type="scientific">Tetrahymena thermophila (strain SB210)</name>
    <dbReference type="NCBI Taxonomy" id="312017"/>
    <lineage>
        <taxon>Eukaryota</taxon>
        <taxon>Sar</taxon>
        <taxon>Alveolata</taxon>
        <taxon>Ciliophora</taxon>
        <taxon>Intramacronucleata</taxon>
        <taxon>Oligohymenophorea</taxon>
        <taxon>Hymenostomatida</taxon>
        <taxon>Tetrahymenina</taxon>
        <taxon>Tetrahymenidae</taxon>
        <taxon>Tetrahymena</taxon>
    </lineage>
</organism>
<dbReference type="InParanoid" id="Q24GF0"/>
<dbReference type="KEGG" id="tet:TTHERM_00726410"/>
<sequence length="93" mass="10668">MAFAMKSLDELEREINSLCDQADGIMKFQDLQMNIFSSIFSQEQVHQQVKSTPIKYKEQQQILSNLSTEASVKSFLQPQLVNTVNKFDNTGHK</sequence>
<dbReference type="HOGENOM" id="CLU_2404375_0_0_1"/>
<dbReference type="Proteomes" id="UP000009168">
    <property type="component" value="Unassembled WGS sequence"/>
</dbReference>